<sequence>MYVVFINFGMFGFERNQGSMVRSAYKQKYRRRQEVVTDRRESHTDVRAVGDKSEGGKSYKDILTGPEEPKNDRKTLVIQEHEVLNLYSHVVWRKTSVWGETKNVECLDSIKDLMQEIWLEKDWEARYLGGLKVLITLGSSKDAQSVVWEKAHNGGVISRTCKSGMNAGLNTPVIENGQTLGLGEVETSEAGAAQSTQSKSDEQLLSSEFEVGGWEQPSMIGSTSQENERNRRISPDPSPGTQAGELEVTISMVKETQLVSDMEHEGFEQEKDPDFHEDGREGAGLTKPSETEVKEEVGETIRVGKGLGIDLNNFQDQFRSLIQGEREVCVSK</sequence>
<reference evidence="2" key="1">
    <citation type="journal article" date="2022" name="Mol. Ecol. Resour.">
        <title>The genomes of chicory, endive, great burdock and yacon provide insights into Asteraceae palaeo-polyploidization history and plant inulin production.</title>
        <authorList>
            <person name="Fan W."/>
            <person name="Wang S."/>
            <person name="Wang H."/>
            <person name="Wang A."/>
            <person name="Jiang F."/>
            <person name="Liu H."/>
            <person name="Zhao H."/>
            <person name="Xu D."/>
            <person name="Zhang Y."/>
        </authorList>
    </citation>
    <scope>NUCLEOTIDE SEQUENCE [LARGE SCALE GENOMIC DNA]</scope>
    <source>
        <strain evidence="2">cv. Yunnan</strain>
    </source>
</reference>
<reference evidence="1 2" key="2">
    <citation type="journal article" date="2022" name="Mol. Ecol. Resour.">
        <title>The genomes of chicory, endive, great burdock and yacon provide insights into Asteraceae paleo-polyploidization history and plant inulin production.</title>
        <authorList>
            <person name="Fan W."/>
            <person name="Wang S."/>
            <person name="Wang H."/>
            <person name="Wang A."/>
            <person name="Jiang F."/>
            <person name="Liu H."/>
            <person name="Zhao H."/>
            <person name="Xu D."/>
            <person name="Zhang Y."/>
        </authorList>
    </citation>
    <scope>NUCLEOTIDE SEQUENCE [LARGE SCALE GENOMIC DNA]</scope>
    <source>
        <strain evidence="2">cv. Yunnan</strain>
        <tissue evidence="1">Leaves</tissue>
    </source>
</reference>
<evidence type="ECO:0000313" key="2">
    <source>
        <dbReference type="Proteomes" id="UP001056120"/>
    </source>
</evidence>
<gene>
    <name evidence="1" type="ORF">L1987_07818</name>
</gene>
<comment type="caution">
    <text evidence="1">The sequence shown here is derived from an EMBL/GenBank/DDBJ whole genome shotgun (WGS) entry which is preliminary data.</text>
</comment>
<dbReference type="EMBL" id="CM042020">
    <property type="protein sequence ID" value="KAI3820274.1"/>
    <property type="molecule type" value="Genomic_DNA"/>
</dbReference>
<proteinExistence type="predicted"/>
<accession>A0ACB9JIW1</accession>
<name>A0ACB9JIW1_9ASTR</name>
<keyword evidence="2" id="KW-1185">Reference proteome</keyword>
<protein>
    <submittedName>
        <fullName evidence="1">Uncharacterized protein</fullName>
    </submittedName>
</protein>
<dbReference type="Proteomes" id="UP001056120">
    <property type="component" value="Linkage Group LG03"/>
</dbReference>
<evidence type="ECO:0000313" key="1">
    <source>
        <dbReference type="EMBL" id="KAI3820274.1"/>
    </source>
</evidence>
<organism evidence="1 2">
    <name type="scientific">Smallanthus sonchifolius</name>
    <dbReference type="NCBI Taxonomy" id="185202"/>
    <lineage>
        <taxon>Eukaryota</taxon>
        <taxon>Viridiplantae</taxon>
        <taxon>Streptophyta</taxon>
        <taxon>Embryophyta</taxon>
        <taxon>Tracheophyta</taxon>
        <taxon>Spermatophyta</taxon>
        <taxon>Magnoliopsida</taxon>
        <taxon>eudicotyledons</taxon>
        <taxon>Gunneridae</taxon>
        <taxon>Pentapetalae</taxon>
        <taxon>asterids</taxon>
        <taxon>campanulids</taxon>
        <taxon>Asterales</taxon>
        <taxon>Asteraceae</taxon>
        <taxon>Asteroideae</taxon>
        <taxon>Heliantheae alliance</taxon>
        <taxon>Millerieae</taxon>
        <taxon>Smallanthus</taxon>
    </lineage>
</organism>